<reference evidence="1 2" key="1">
    <citation type="submission" date="2017-03" db="EMBL/GenBank/DDBJ databases">
        <title>Genome Survey of Euroglyphus maynei.</title>
        <authorList>
            <person name="Arlian L.G."/>
            <person name="Morgan M.S."/>
            <person name="Rider S.D."/>
        </authorList>
    </citation>
    <scope>NUCLEOTIDE SEQUENCE [LARGE SCALE GENOMIC DNA]</scope>
    <source>
        <strain evidence="1">Arlian Lab</strain>
        <tissue evidence="1">Whole body</tissue>
    </source>
</reference>
<protein>
    <submittedName>
        <fullName evidence="1">Uncharacterized protein</fullName>
    </submittedName>
</protein>
<comment type="caution">
    <text evidence="1">The sequence shown here is derived from an EMBL/GenBank/DDBJ whole genome shotgun (WGS) entry which is preliminary data.</text>
</comment>
<sequence>MASVNNNCGDEIDVSNELSSPENLLKYVENIIRKVNRRFSKNQSNCNTILCYGNDADRLRLVEFLFGQHIVSKCQWDVHLIRTYHLPNLLDHQQQ</sequence>
<dbReference type="AlphaFoldDB" id="A0A1Y3BPC7"/>
<evidence type="ECO:0000313" key="1">
    <source>
        <dbReference type="EMBL" id="OTF81884.1"/>
    </source>
</evidence>
<dbReference type="OrthoDB" id="6500230at2759"/>
<gene>
    <name evidence="1" type="ORF">BLA29_001104</name>
</gene>
<evidence type="ECO:0000313" key="2">
    <source>
        <dbReference type="Proteomes" id="UP000194236"/>
    </source>
</evidence>
<dbReference type="Proteomes" id="UP000194236">
    <property type="component" value="Unassembled WGS sequence"/>
</dbReference>
<dbReference type="EMBL" id="MUJZ01011302">
    <property type="protein sequence ID" value="OTF81884.1"/>
    <property type="molecule type" value="Genomic_DNA"/>
</dbReference>
<keyword evidence="2" id="KW-1185">Reference proteome</keyword>
<organism evidence="1 2">
    <name type="scientific">Euroglyphus maynei</name>
    <name type="common">Mayne's house dust mite</name>
    <dbReference type="NCBI Taxonomy" id="6958"/>
    <lineage>
        <taxon>Eukaryota</taxon>
        <taxon>Metazoa</taxon>
        <taxon>Ecdysozoa</taxon>
        <taxon>Arthropoda</taxon>
        <taxon>Chelicerata</taxon>
        <taxon>Arachnida</taxon>
        <taxon>Acari</taxon>
        <taxon>Acariformes</taxon>
        <taxon>Sarcoptiformes</taxon>
        <taxon>Astigmata</taxon>
        <taxon>Psoroptidia</taxon>
        <taxon>Analgoidea</taxon>
        <taxon>Pyroglyphidae</taxon>
        <taxon>Pyroglyphinae</taxon>
        <taxon>Euroglyphus</taxon>
    </lineage>
</organism>
<proteinExistence type="predicted"/>
<accession>A0A1Y3BPC7</accession>
<name>A0A1Y3BPC7_EURMA</name>